<keyword evidence="2" id="KW-1185">Reference proteome</keyword>
<evidence type="ECO:0000313" key="2">
    <source>
        <dbReference type="Proteomes" id="UP000314294"/>
    </source>
</evidence>
<protein>
    <submittedName>
        <fullName evidence="1">Uncharacterized protein</fullName>
    </submittedName>
</protein>
<dbReference type="AlphaFoldDB" id="A0A4Z2H9W6"/>
<dbReference type="EMBL" id="SRLO01000302">
    <property type="protein sequence ID" value="TNN62045.1"/>
    <property type="molecule type" value="Genomic_DNA"/>
</dbReference>
<gene>
    <name evidence="1" type="ORF">EYF80_027716</name>
</gene>
<organism evidence="1 2">
    <name type="scientific">Liparis tanakae</name>
    <name type="common">Tanaka's snailfish</name>
    <dbReference type="NCBI Taxonomy" id="230148"/>
    <lineage>
        <taxon>Eukaryota</taxon>
        <taxon>Metazoa</taxon>
        <taxon>Chordata</taxon>
        <taxon>Craniata</taxon>
        <taxon>Vertebrata</taxon>
        <taxon>Euteleostomi</taxon>
        <taxon>Actinopterygii</taxon>
        <taxon>Neopterygii</taxon>
        <taxon>Teleostei</taxon>
        <taxon>Neoteleostei</taxon>
        <taxon>Acanthomorphata</taxon>
        <taxon>Eupercaria</taxon>
        <taxon>Perciformes</taxon>
        <taxon>Cottioidei</taxon>
        <taxon>Cottales</taxon>
        <taxon>Liparidae</taxon>
        <taxon>Liparis</taxon>
    </lineage>
</organism>
<sequence length="131" mass="14912">MPRVEEGLVESEYSLSKEVLYELKVVQPIGQRHVLFQTNIWEGRGSHQDILFQTNPATLTSANCKLLTLQRQQLSAVEVEQRAQSRAIRAVFQQKQITGSNGCPSPGMERRPPVEQETPIMQGVFEYITVW</sequence>
<proteinExistence type="predicted"/>
<comment type="caution">
    <text evidence="1">The sequence shown here is derived from an EMBL/GenBank/DDBJ whole genome shotgun (WGS) entry which is preliminary data.</text>
</comment>
<reference evidence="1 2" key="1">
    <citation type="submission" date="2019-03" db="EMBL/GenBank/DDBJ databases">
        <title>First draft genome of Liparis tanakae, snailfish: a comprehensive survey of snailfish specific genes.</title>
        <authorList>
            <person name="Kim W."/>
            <person name="Song I."/>
            <person name="Jeong J.-H."/>
            <person name="Kim D."/>
            <person name="Kim S."/>
            <person name="Ryu S."/>
            <person name="Song J.Y."/>
            <person name="Lee S.K."/>
        </authorList>
    </citation>
    <scope>NUCLEOTIDE SEQUENCE [LARGE SCALE GENOMIC DNA]</scope>
    <source>
        <tissue evidence="1">Muscle</tissue>
    </source>
</reference>
<evidence type="ECO:0000313" key="1">
    <source>
        <dbReference type="EMBL" id="TNN62045.1"/>
    </source>
</evidence>
<name>A0A4Z2H9W6_9TELE</name>
<dbReference type="Proteomes" id="UP000314294">
    <property type="component" value="Unassembled WGS sequence"/>
</dbReference>
<accession>A0A4Z2H9W6</accession>